<keyword evidence="2" id="KW-1185">Reference proteome</keyword>
<evidence type="ECO:0000313" key="2">
    <source>
        <dbReference type="Proteomes" id="UP000831701"/>
    </source>
</evidence>
<proteinExistence type="predicted"/>
<name>A0ACB8X8J4_9TELE</name>
<gene>
    <name evidence="1" type="ORF">L3Q82_016788</name>
</gene>
<organism evidence="1 2">
    <name type="scientific">Scortum barcoo</name>
    <name type="common">barcoo grunter</name>
    <dbReference type="NCBI Taxonomy" id="214431"/>
    <lineage>
        <taxon>Eukaryota</taxon>
        <taxon>Metazoa</taxon>
        <taxon>Chordata</taxon>
        <taxon>Craniata</taxon>
        <taxon>Vertebrata</taxon>
        <taxon>Euteleostomi</taxon>
        <taxon>Actinopterygii</taxon>
        <taxon>Neopterygii</taxon>
        <taxon>Teleostei</taxon>
        <taxon>Neoteleostei</taxon>
        <taxon>Acanthomorphata</taxon>
        <taxon>Eupercaria</taxon>
        <taxon>Centrarchiformes</taxon>
        <taxon>Terapontoidei</taxon>
        <taxon>Terapontidae</taxon>
        <taxon>Scortum</taxon>
    </lineage>
</organism>
<sequence length="342" mass="37696">EFDSLSGSLGSMFTVRCILGTSAKSLAFLPAWRPQINLQNRMSTSPHPVAAVCQLTATPDKQGNFSACKQLVEEAKERGASMVFLPEGFDYIGSSREETLSLSESLTGDTISQYTQLARKLEVWLSLGGFHERGHNWESDRRIYNSHIIVDDKGTVHLIISLHTNTCDIVSVYRKSHLFDVELPEKGVSLKESAFTIPGPSLAAPVQTPIGKLGLGICYDLRFPELSLALQRHGAEILTYPSAFTVATGAAHWEVLLCARAIETQCFVLAAAQVGRHHEKRSSYGHGLAVDPWGEVLGDCGGEKPGMVLVEIDLEKVCSTRRNMPVQEHRRDTDFYHSLEKT</sequence>
<evidence type="ECO:0000313" key="1">
    <source>
        <dbReference type="EMBL" id="KAI3376276.1"/>
    </source>
</evidence>
<reference evidence="1" key="1">
    <citation type="submission" date="2022-04" db="EMBL/GenBank/DDBJ databases">
        <title>Jade perch genome.</title>
        <authorList>
            <person name="Chao B."/>
        </authorList>
    </citation>
    <scope>NUCLEOTIDE SEQUENCE</scope>
    <source>
        <strain evidence="1">CB-2022</strain>
    </source>
</reference>
<accession>A0ACB8X8J4</accession>
<comment type="caution">
    <text evidence="1">The sequence shown here is derived from an EMBL/GenBank/DDBJ whole genome shotgun (WGS) entry which is preliminary data.</text>
</comment>
<dbReference type="Proteomes" id="UP000831701">
    <property type="component" value="Chromosome 2"/>
</dbReference>
<feature type="non-terminal residue" evidence="1">
    <location>
        <position position="1"/>
    </location>
</feature>
<dbReference type="EMBL" id="CM041532">
    <property type="protein sequence ID" value="KAI3376276.1"/>
    <property type="molecule type" value="Genomic_DNA"/>
</dbReference>
<protein>
    <submittedName>
        <fullName evidence="1">Uncharacterized protein</fullName>
    </submittedName>
</protein>